<reference evidence="1" key="1">
    <citation type="submission" date="2020-11" db="EMBL/GenBank/DDBJ databases">
        <authorList>
            <person name="Tran Van P."/>
        </authorList>
    </citation>
    <scope>NUCLEOTIDE SEQUENCE</scope>
</reference>
<dbReference type="SUPFAM" id="SSF51445">
    <property type="entry name" value="(Trans)glycosidases"/>
    <property type="match status" value="1"/>
</dbReference>
<dbReference type="PANTHER" id="PTHR43651:SF3">
    <property type="entry name" value="1,4-ALPHA-GLUCAN-BRANCHING ENZYME"/>
    <property type="match status" value="1"/>
</dbReference>
<sequence length="271" mass="31467">FISSASDLSRDIDGIRNGLGFGFKWNMGWMNDTLSYFSKDPVYRKYHHSSLTFSLMYAFSENYILPLSHDEVVHGKKSLIEKMPGDLWQKFANLRLLLFLQWCHPGKKLLFMGGEFGQFSEWCCKRSLDWHLFDQSDYHGKLMFFVSRLNTILHANPALWEQDSKQDGFQWLDFSDRENSIISFARFSNNYQDHLVCLLNFTPQTLYDYPVGLPIPCDYRELLNSDDIAFGGSGKIADKVHRCIHQHFGQNLQHTRITVPPLAGVLLKPQL</sequence>
<accession>A0A7R8WPM3</accession>
<dbReference type="Gene3D" id="2.60.40.1180">
    <property type="entry name" value="Golgi alpha-mannosidase II"/>
    <property type="match status" value="1"/>
</dbReference>
<organism evidence="1">
    <name type="scientific">Cyprideis torosa</name>
    <dbReference type="NCBI Taxonomy" id="163714"/>
    <lineage>
        <taxon>Eukaryota</taxon>
        <taxon>Metazoa</taxon>
        <taxon>Ecdysozoa</taxon>
        <taxon>Arthropoda</taxon>
        <taxon>Crustacea</taxon>
        <taxon>Oligostraca</taxon>
        <taxon>Ostracoda</taxon>
        <taxon>Podocopa</taxon>
        <taxon>Podocopida</taxon>
        <taxon>Cytherocopina</taxon>
        <taxon>Cytheroidea</taxon>
        <taxon>Cytherideidae</taxon>
        <taxon>Cyprideis</taxon>
    </lineage>
</organism>
<dbReference type="GO" id="GO:0005829">
    <property type="term" value="C:cytosol"/>
    <property type="evidence" value="ECO:0007669"/>
    <property type="project" value="TreeGrafter"/>
</dbReference>
<dbReference type="Gene3D" id="3.20.20.80">
    <property type="entry name" value="Glycosidases"/>
    <property type="match status" value="1"/>
</dbReference>
<evidence type="ECO:0000313" key="1">
    <source>
        <dbReference type="EMBL" id="CAD7235771.1"/>
    </source>
</evidence>
<dbReference type="AlphaFoldDB" id="A0A7R8WPM3"/>
<dbReference type="GO" id="GO:0003844">
    <property type="term" value="F:1,4-alpha-glucan branching enzyme activity"/>
    <property type="evidence" value="ECO:0007669"/>
    <property type="project" value="TreeGrafter"/>
</dbReference>
<dbReference type="GO" id="GO:0043169">
    <property type="term" value="F:cation binding"/>
    <property type="evidence" value="ECO:0007669"/>
    <property type="project" value="InterPro"/>
</dbReference>
<dbReference type="EMBL" id="OB674584">
    <property type="protein sequence ID" value="CAD7235771.1"/>
    <property type="molecule type" value="Genomic_DNA"/>
</dbReference>
<dbReference type="InterPro" id="IPR017853">
    <property type="entry name" value="GH"/>
</dbReference>
<proteinExistence type="predicted"/>
<dbReference type="OrthoDB" id="5590356at2759"/>
<dbReference type="GO" id="GO:0005978">
    <property type="term" value="P:glycogen biosynthetic process"/>
    <property type="evidence" value="ECO:0007669"/>
    <property type="project" value="TreeGrafter"/>
</dbReference>
<feature type="non-terminal residue" evidence="1">
    <location>
        <position position="1"/>
    </location>
</feature>
<dbReference type="PANTHER" id="PTHR43651">
    <property type="entry name" value="1,4-ALPHA-GLUCAN-BRANCHING ENZYME"/>
    <property type="match status" value="1"/>
</dbReference>
<dbReference type="InterPro" id="IPR013780">
    <property type="entry name" value="Glyco_hydro_b"/>
</dbReference>
<dbReference type="Pfam" id="PF02806">
    <property type="entry name" value="Alpha-amylase_C"/>
    <property type="match status" value="1"/>
</dbReference>
<name>A0A7R8WPM3_9CRUS</name>
<dbReference type="SUPFAM" id="SSF51011">
    <property type="entry name" value="Glycosyl hydrolase domain"/>
    <property type="match status" value="1"/>
</dbReference>
<gene>
    <name evidence="1" type="ORF">CTOB1V02_LOCUS13586</name>
</gene>
<protein>
    <submittedName>
        <fullName evidence="1">Uncharacterized protein</fullName>
    </submittedName>
</protein>
<dbReference type="InterPro" id="IPR006048">
    <property type="entry name" value="A-amylase/branching_C"/>
</dbReference>